<name>A0A4Y2LNN3_ARAVE</name>
<accession>A0A4Y2LNN3</accession>
<evidence type="ECO:0000313" key="2">
    <source>
        <dbReference type="EMBL" id="GBN14957.1"/>
    </source>
</evidence>
<gene>
    <name evidence="2" type="ORF">AVEN_171823_1</name>
</gene>
<reference evidence="2 3" key="1">
    <citation type="journal article" date="2019" name="Sci. Rep.">
        <title>Orb-weaving spider Araneus ventricosus genome elucidates the spidroin gene catalogue.</title>
        <authorList>
            <person name="Kono N."/>
            <person name="Nakamura H."/>
            <person name="Ohtoshi R."/>
            <person name="Moran D.A.P."/>
            <person name="Shinohara A."/>
            <person name="Yoshida Y."/>
            <person name="Fujiwara M."/>
            <person name="Mori M."/>
            <person name="Tomita M."/>
            <person name="Arakawa K."/>
        </authorList>
    </citation>
    <scope>NUCLEOTIDE SEQUENCE [LARGE SCALE GENOMIC DNA]</scope>
</reference>
<comment type="caution">
    <text evidence="2">The sequence shown here is derived from an EMBL/GenBank/DDBJ whole genome shotgun (WGS) entry which is preliminary data.</text>
</comment>
<dbReference type="Proteomes" id="UP000499080">
    <property type="component" value="Unassembled WGS sequence"/>
</dbReference>
<evidence type="ECO:0000313" key="3">
    <source>
        <dbReference type="Proteomes" id="UP000499080"/>
    </source>
</evidence>
<organism evidence="2 3">
    <name type="scientific">Araneus ventricosus</name>
    <name type="common">Orbweaver spider</name>
    <name type="synonym">Epeira ventricosa</name>
    <dbReference type="NCBI Taxonomy" id="182803"/>
    <lineage>
        <taxon>Eukaryota</taxon>
        <taxon>Metazoa</taxon>
        <taxon>Ecdysozoa</taxon>
        <taxon>Arthropoda</taxon>
        <taxon>Chelicerata</taxon>
        <taxon>Arachnida</taxon>
        <taxon>Araneae</taxon>
        <taxon>Araneomorphae</taxon>
        <taxon>Entelegynae</taxon>
        <taxon>Araneoidea</taxon>
        <taxon>Araneidae</taxon>
        <taxon>Araneus</taxon>
    </lineage>
</organism>
<dbReference type="EMBL" id="BGPR01119160">
    <property type="protein sequence ID" value="GBN14957.1"/>
    <property type="molecule type" value="Genomic_DNA"/>
</dbReference>
<evidence type="ECO:0000256" key="1">
    <source>
        <dbReference type="SAM" id="MobiDB-lite"/>
    </source>
</evidence>
<feature type="region of interest" description="Disordered" evidence="1">
    <location>
        <begin position="38"/>
        <end position="58"/>
    </location>
</feature>
<feature type="compositionally biased region" description="Basic residues" evidence="1">
    <location>
        <begin position="38"/>
        <end position="48"/>
    </location>
</feature>
<dbReference type="AlphaFoldDB" id="A0A4Y2LNN3"/>
<protein>
    <submittedName>
        <fullName evidence="2">Uncharacterized protein</fullName>
    </submittedName>
</protein>
<keyword evidence="3" id="KW-1185">Reference proteome</keyword>
<sequence>MNSKTESYSAAANNSVMNTVLDKIFNLEKQISELNVHRQSRSKYRHSGFNRSNSLSHSRKKYNSNGSYGYYYFKVGDKCYPNKCKAHVAGRHRKTPISSRFHGRFCCR</sequence>
<proteinExistence type="predicted"/>